<dbReference type="EMBL" id="CAJHJT010000012">
    <property type="protein sequence ID" value="CAD7000205.1"/>
    <property type="molecule type" value="Genomic_DNA"/>
</dbReference>
<comment type="caution">
    <text evidence="2">The sequence shown here is derived from an EMBL/GenBank/DDBJ whole genome shotgun (WGS) entry which is preliminary data.</text>
</comment>
<proteinExistence type="predicted"/>
<feature type="non-terminal residue" evidence="2">
    <location>
        <position position="1"/>
    </location>
</feature>
<dbReference type="Proteomes" id="UP000606786">
    <property type="component" value="Unassembled WGS sequence"/>
</dbReference>
<gene>
    <name evidence="2" type="ORF">CCAP1982_LOCUS8697</name>
</gene>
<evidence type="ECO:0000313" key="2">
    <source>
        <dbReference type="EMBL" id="CAD7000205.1"/>
    </source>
</evidence>
<feature type="compositionally biased region" description="Low complexity" evidence="1">
    <location>
        <begin position="1"/>
        <end position="18"/>
    </location>
</feature>
<keyword evidence="3" id="KW-1185">Reference proteome</keyword>
<name>A0A811UQN6_CERCA</name>
<reference evidence="2" key="1">
    <citation type="submission" date="2020-11" db="EMBL/GenBank/DDBJ databases">
        <authorList>
            <person name="Whitehead M."/>
        </authorList>
    </citation>
    <scope>NUCLEOTIDE SEQUENCE</scope>
    <source>
        <strain evidence="2">EGII</strain>
    </source>
</reference>
<feature type="non-terminal residue" evidence="2">
    <location>
        <position position="64"/>
    </location>
</feature>
<dbReference type="AlphaFoldDB" id="A0A811UQN6"/>
<organism evidence="2 3">
    <name type="scientific">Ceratitis capitata</name>
    <name type="common">Mediterranean fruit fly</name>
    <name type="synonym">Tephritis capitata</name>
    <dbReference type="NCBI Taxonomy" id="7213"/>
    <lineage>
        <taxon>Eukaryota</taxon>
        <taxon>Metazoa</taxon>
        <taxon>Ecdysozoa</taxon>
        <taxon>Arthropoda</taxon>
        <taxon>Hexapoda</taxon>
        <taxon>Insecta</taxon>
        <taxon>Pterygota</taxon>
        <taxon>Neoptera</taxon>
        <taxon>Endopterygota</taxon>
        <taxon>Diptera</taxon>
        <taxon>Brachycera</taxon>
        <taxon>Muscomorpha</taxon>
        <taxon>Tephritoidea</taxon>
        <taxon>Tephritidae</taxon>
        <taxon>Ceratitis</taxon>
        <taxon>Ceratitis</taxon>
    </lineage>
</organism>
<feature type="compositionally biased region" description="Low complexity" evidence="1">
    <location>
        <begin position="52"/>
        <end position="64"/>
    </location>
</feature>
<feature type="region of interest" description="Disordered" evidence="1">
    <location>
        <begin position="1"/>
        <end position="21"/>
    </location>
</feature>
<accession>A0A811UQN6</accession>
<evidence type="ECO:0000313" key="3">
    <source>
        <dbReference type="Proteomes" id="UP000606786"/>
    </source>
</evidence>
<sequence>MAGVSPSSSSSLSSRPSSHQQNNQVIAVVWRNAALLAGLSKQRPIPSQLPRSSSAASASLHRLL</sequence>
<feature type="region of interest" description="Disordered" evidence="1">
    <location>
        <begin position="41"/>
        <end position="64"/>
    </location>
</feature>
<protein>
    <submittedName>
        <fullName evidence="2">(Mediterranean fruit fly) hypothetical protein</fullName>
    </submittedName>
</protein>
<evidence type="ECO:0000256" key="1">
    <source>
        <dbReference type="SAM" id="MobiDB-lite"/>
    </source>
</evidence>